<feature type="domain" description="TauD/TfdA-like" evidence="4">
    <location>
        <begin position="64"/>
        <end position="315"/>
    </location>
</feature>
<dbReference type="RefSeq" id="WP_130038298.1">
    <property type="nucleotide sequence ID" value="NZ_JACCEV010000001.1"/>
</dbReference>
<dbReference type="GO" id="GO:0017000">
    <property type="term" value="P:antibiotic biosynthetic process"/>
    <property type="evidence" value="ECO:0007669"/>
    <property type="project" value="UniProtKB-KW"/>
</dbReference>
<evidence type="ECO:0000313" key="6">
    <source>
        <dbReference type="Proteomes" id="UP000554144"/>
    </source>
</evidence>
<dbReference type="GO" id="GO:0016706">
    <property type="term" value="F:2-oxoglutarate-dependent dioxygenase activity"/>
    <property type="evidence" value="ECO:0007669"/>
    <property type="project" value="UniProtKB-ARBA"/>
</dbReference>
<keyword evidence="3" id="KW-0045">Antibiotic biosynthesis</keyword>
<dbReference type="PANTHER" id="PTHR10696">
    <property type="entry name" value="GAMMA-BUTYROBETAINE HYDROXYLASE-RELATED"/>
    <property type="match status" value="1"/>
</dbReference>
<dbReference type="InterPro" id="IPR050411">
    <property type="entry name" value="AlphaKG_dependent_hydroxylases"/>
</dbReference>
<dbReference type="EMBL" id="JACCEV010000001">
    <property type="protein sequence ID" value="NYT84540.1"/>
    <property type="molecule type" value="Genomic_DNA"/>
</dbReference>
<evidence type="ECO:0000256" key="3">
    <source>
        <dbReference type="ARBA" id="ARBA00023194"/>
    </source>
</evidence>
<dbReference type="AlphaFoldDB" id="A0A853GXN0"/>
<evidence type="ECO:0000313" key="5">
    <source>
        <dbReference type="EMBL" id="NYT84540.1"/>
    </source>
</evidence>
<dbReference type="InterPro" id="IPR003819">
    <property type="entry name" value="TauD/TfdA-like"/>
</dbReference>
<dbReference type="Pfam" id="PF02668">
    <property type="entry name" value="TauD"/>
    <property type="match status" value="1"/>
</dbReference>
<dbReference type="Gene3D" id="3.60.130.10">
    <property type="entry name" value="Clavaminate synthase-like"/>
    <property type="match status" value="1"/>
</dbReference>
<comment type="caution">
    <text evidence="5">The sequence shown here is derived from an EMBL/GenBank/DDBJ whole genome shotgun (WGS) entry which is preliminary data.</text>
</comment>
<dbReference type="PANTHER" id="PTHR10696:SF56">
    <property type="entry name" value="TAUD_TFDA-LIKE DOMAIN-CONTAINING PROTEIN"/>
    <property type="match status" value="1"/>
</dbReference>
<dbReference type="InterPro" id="IPR042098">
    <property type="entry name" value="TauD-like_sf"/>
</dbReference>
<reference evidence="5 6" key="1">
    <citation type="submission" date="2020-07" db="EMBL/GenBank/DDBJ databases">
        <title>Taxonomic revisions and descriptions of new bacterial species based on genomic comparisons in the high-G+C-content subgroup of the family Alcaligenaceae.</title>
        <authorList>
            <person name="Szabo A."/>
            <person name="Felfoldi T."/>
        </authorList>
    </citation>
    <scope>NUCLEOTIDE SEQUENCE [LARGE SCALE GENOMIC DNA]</scope>
    <source>
        <strain evidence="5 6">DSM 25667</strain>
    </source>
</reference>
<dbReference type="OrthoDB" id="753054at2"/>
<dbReference type="SUPFAM" id="SSF51197">
    <property type="entry name" value="Clavaminate synthase-like"/>
    <property type="match status" value="1"/>
</dbReference>
<comment type="cofactor">
    <cofactor evidence="1">
        <name>Fe(2+)</name>
        <dbReference type="ChEBI" id="CHEBI:29033"/>
    </cofactor>
</comment>
<accession>A0A853GXN0</accession>
<organism evidence="5 6">
    <name type="scientific">Pollutimonas harenae</name>
    <dbReference type="NCBI Taxonomy" id="657015"/>
    <lineage>
        <taxon>Bacteria</taxon>
        <taxon>Pseudomonadati</taxon>
        <taxon>Pseudomonadota</taxon>
        <taxon>Betaproteobacteria</taxon>
        <taxon>Burkholderiales</taxon>
        <taxon>Alcaligenaceae</taxon>
        <taxon>Pollutimonas</taxon>
    </lineage>
</organism>
<keyword evidence="6" id="KW-1185">Reference proteome</keyword>
<name>A0A853GXN0_9BURK</name>
<evidence type="ECO:0000259" key="4">
    <source>
        <dbReference type="Pfam" id="PF02668"/>
    </source>
</evidence>
<protein>
    <submittedName>
        <fullName evidence="5">TauD/TfdA family dioxygenase</fullName>
    </submittedName>
</protein>
<evidence type="ECO:0000256" key="1">
    <source>
        <dbReference type="ARBA" id="ARBA00001954"/>
    </source>
</evidence>
<sequence>MNEIVNEVGALPIFQNEQAWRGPQLKQSPQEWTHHLTKDELAALDIIIHHVEASGKDLVDVKVGDLPELDRLEPLSKKIKSSVLYGRGLILLRGLPVHQYSYRQSATAYWALGLVLGVPVSQNGKGHVLGHVANLGLDYADPAVRGYQTSHRLPYHTDSSDMVGLLCLRPAKSGGLSSVVSSTTVWNELVSKHPEQARVLLGDFHRTRWGEIPAGQLPYSSSPVFVSFKNRMYANYVRSGIRKAQLLEEVPRLTEEQNEALDCLDAMTCNPDLYLDMEFLPGDIQLLSNFSIFHSRTAYEDWPEPEQRRHLLRLWLACEDGPEIPEPLLRRNGVTTNGRPNGIEVPGVRLNAPMEPA</sequence>
<keyword evidence="2" id="KW-0560">Oxidoreductase</keyword>
<gene>
    <name evidence="5" type="ORF">H0A62_02885</name>
</gene>
<dbReference type="Proteomes" id="UP000554144">
    <property type="component" value="Unassembled WGS sequence"/>
</dbReference>
<evidence type="ECO:0000256" key="2">
    <source>
        <dbReference type="ARBA" id="ARBA00023002"/>
    </source>
</evidence>
<keyword evidence="5" id="KW-0223">Dioxygenase</keyword>
<proteinExistence type="predicted"/>